<feature type="region of interest" description="Disordered" evidence="1">
    <location>
        <begin position="1"/>
        <end position="63"/>
    </location>
</feature>
<dbReference type="EMBL" id="OW240915">
    <property type="protein sequence ID" value="CAH2285968.1"/>
    <property type="molecule type" value="Genomic_DNA"/>
</dbReference>
<dbReference type="Proteomes" id="UP001295444">
    <property type="component" value="Chromosome 04"/>
</dbReference>
<organism evidence="2 3">
    <name type="scientific">Pelobates cultripes</name>
    <name type="common">Western spadefoot toad</name>
    <dbReference type="NCBI Taxonomy" id="61616"/>
    <lineage>
        <taxon>Eukaryota</taxon>
        <taxon>Metazoa</taxon>
        <taxon>Chordata</taxon>
        <taxon>Craniata</taxon>
        <taxon>Vertebrata</taxon>
        <taxon>Euteleostomi</taxon>
        <taxon>Amphibia</taxon>
        <taxon>Batrachia</taxon>
        <taxon>Anura</taxon>
        <taxon>Pelobatoidea</taxon>
        <taxon>Pelobatidae</taxon>
        <taxon>Pelobates</taxon>
    </lineage>
</organism>
<reference evidence="2" key="1">
    <citation type="submission" date="2022-03" db="EMBL/GenBank/DDBJ databases">
        <authorList>
            <person name="Alioto T."/>
            <person name="Alioto T."/>
            <person name="Gomez Garrido J."/>
        </authorList>
    </citation>
    <scope>NUCLEOTIDE SEQUENCE</scope>
</reference>
<accession>A0AAD1S2M9</accession>
<evidence type="ECO:0000313" key="2">
    <source>
        <dbReference type="EMBL" id="CAH2285968.1"/>
    </source>
</evidence>
<feature type="compositionally biased region" description="Basic and acidic residues" evidence="1">
    <location>
        <begin position="14"/>
        <end position="42"/>
    </location>
</feature>
<proteinExistence type="predicted"/>
<protein>
    <submittedName>
        <fullName evidence="2">Uncharacterized protein</fullName>
    </submittedName>
</protein>
<sequence length="63" mass="6946">MAAAARTAHARPLGKGEKTAKERLRMRGPAENRGIDRDQNRERLRRAAKGSPAAPTQKRKRAG</sequence>
<dbReference type="AlphaFoldDB" id="A0AAD1S2M9"/>
<gene>
    <name evidence="2" type="ORF">PECUL_23A049228</name>
</gene>
<name>A0AAD1S2M9_PELCU</name>
<evidence type="ECO:0000313" key="3">
    <source>
        <dbReference type="Proteomes" id="UP001295444"/>
    </source>
</evidence>
<keyword evidence="3" id="KW-1185">Reference proteome</keyword>
<feature type="compositionally biased region" description="Low complexity" evidence="1">
    <location>
        <begin position="1"/>
        <end position="11"/>
    </location>
</feature>
<evidence type="ECO:0000256" key="1">
    <source>
        <dbReference type="SAM" id="MobiDB-lite"/>
    </source>
</evidence>